<evidence type="ECO:0000313" key="1">
    <source>
        <dbReference type="EMBL" id="RLJ69179.1"/>
    </source>
</evidence>
<dbReference type="RefSeq" id="WP_121288069.1">
    <property type="nucleotide sequence ID" value="NZ_RCCK01000018.1"/>
</dbReference>
<evidence type="ECO:0000313" key="4">
    <source>
        <dbReference type="Proteomes" id="UP000297429"/>
    </source>
</evidence>
<reference evidence="2 4" key="2">
    <citation type="submission" date="2019-03" db="EMBL/GenBank/DDBJ databases">
        <authorList>
            <person name="He R.-H."/>
        </authorList>
    </citation>
    <scope>NUCLEOTIDE SEQUENCE [LARGE SCALE GENOMIC DNA]</scope>
    <source>
        <strain evidence="2 4">DSM 19624</strain>
    </source>
</reference>
<gene>
    <name evidence="1" type="ORF">BCL90_5273</name>
    <name evidence="2" type="ORF">E3V97_16155</name>
</gene>
<evidence type="ECO:0000313" key="3">
    <source>
        <dbReference type="Proteomes" id="UP000273898"/>
    </source>
</evidence>
<evidence type="ECO:0000313" key="2">
    <source>
        <dbReference type="EMBL" id="TFB29728.1"/>
    </source>
</evidence>
<reference evidence="1 3" key="1">
    <citation type="submission" date="2018-10" db="EMBL/GenBank/DDBJ databases">
        <title>Genomic Encyclopedia of Archaeal and Bacterial Type Strains, Phase II (KMG-II): from individual species to whole genera.</title>
        <authorList>
            <person name="Goeker M."/>
        </authorList>
    </citation>
    <scope>NUCLEOTIDE SEQUENCE [LARGE SCALE GENOMIC DNA]</scope>
    <source>
        <strain evidence="1 3">DSM 19624</strain>
    </source>
</reference>
<protein>
    <submittedName>
        <fullName evidence="1">Uncharacterized protein</fullName>
    </submittedName>
</protein>
<dbReference type="Proteomes" id="UP000273898">
    <property type="component" value="Unassembled WGS sequence"/>
</dbReference>
<dbReference type="AlphaFoldDB" id="A0A497XMK5"/>
<dbReference type="Proteomes" id="UP000297429">
    <property type="component" value="Unassembled WGS sequence"/>
</dbReference>
<proteinExistence type="predicted"/>
<accession>A0A497XMK5</accession>
<dbReference type="OrthoDB" id="1149204at2"/>
<comment type="caution">
    <text evidence="1">The sequence shown here is derived from an EMBL/GenBank/DDBJ whole genome shotgun (WGS) entry which is preliminary data.</text>
</comment>
<keyword evidence="4" id="KW-1185">Reference proteome</keyword>
<sequence length="105" mass="12503">MENQIIISLPNLINSQIRQKDKDETLALCKSLLIFSYQNELLKKNIYDKGIFIDDIEIFENDLTDKGKLTFEKLVDKWLAYTDRTQKYDNVSMLEKWLNQLNNQK</sequence>
<dbReference type="EMBL" id="SOPX01000003">
    <property type="protein sequence ID" value="TFB29728.1"/>
    <property type="molecule type" value="Genomic_DNA"/>
</dbReference>
<name>A0A497XMK5_9SPHI</name>
<organism evidence="1 3">
    <name type="scientific">Pedobacter alluvionis</name>
    <dbReference type="NCBI Taxonomy" id="475253"/>
    <lineage>
        <taxon>Bacteria</taxon>
        <taxon>Pseudomonadati</taxon>
        <taxon>Bacteroidota</taxon>
        <taxon>Sphingobacteriia</taxon>
        <taxon>Sphingobacteriales</taxon>
        <taxon>Sphingobacteriaceae</taxon>
        <taxon>Pedobacter</taxon>
    </lineage>
</organism>
<dbReference type="EMBL" id="RCCK01000018">
    <property type="protein sequence ID" value="RLJ69179.1"/>
    <property type="molecule type" value="Genomic_DNA"/>
</dbReference>